<dbReference type="EMBL" id="RBAL01000012">
    <property type="protein sequence ID" value="RKN39787.1"/>
    <property type="molecule type" value="Genomic_DNA"/>
</dbReference>
<proteinExistence type="predicted"/>
<dbReference type="AlphaFoldDB" id="A0A3A9YX10"/>
<dbReference type="Proteomes" id="UP000272474">
    <property type="component" value="Unassembled WGS sequence"/>
</dbReference>
<keyword evidence="2" id="KW-1185">Reference proteome</keyword>
<comment type="caution">
    <text evidence="1">The sequence shown here is derived from an EMBL/GenBank/DDBJ whole genome shotgun (WGS) entry which is preliminary data.</text>
</comment>
<protein>
    <submittedName>
        <fullName evidence="1">Uncharacterized protein</fullName>
    </submittedName>
</protein>
<dbReference type="OrthoDB" id="3689934at2"/>
<name>A0A3A9YX10_9ACTN</name>
<reference evidence="1 2" key="1">
    <citation type="journal article" date="2014" name="Int. J. Syst. Evol. Microbiol.">
        <title>Streptomyces hoynatensis sp. nov., isolated from deep marine sediment.</title>
        <authorList>
            <person name="Veyisoglu A."/>
            <person name="Sahin N."/>
        </authorList>
    </citation>
    <scope>NUCLEOTIDE SEQUENCE [LARGE SCALE GENOMIC DNA]</scope>
    <source>
        <strain evidence="1 2">KCTC 29097</strain>
    </source>
</reference>
<sequence length="205" mass="22215">MPEILTWGPNRLPVPYVAKWSGEEVLAGGALGLRPGGWGLVYRDEAAGDRDRHGVLWARVGHAPGTGRPDFRVMHPARQRRAMQERLCQVCAGPADRNGKGWLFALRRPDVADALPGWPEGLLSTKPPVCAPCARLATEHCPHLGEPVFVRVRKPRVWGVFGGAFGPGLTPGPDDYLPYGHPATPAFLANQLVTELTRCTLTPAP</sequence>
<accession>A0A3A9YX10</accession>
<organism evidence="1 2">
    <name type="scientific">Streptomyces hoynatensis</name>
    <dbReference type="NCBI Taxonomy" id="1141874"/>
    <lineage>
        <taxon>Bacteria</taxon>
        <taxon>Bacillati</taxon>
        <taxon>Actinomycetota</taxon>
        <taxon>Actinomycetes</taxon>
        <taxon>Kitasatosporales</taxon>
        <taxon>Streptomycetaceae</taxon>
        <taxon>Streptomyces</taxon>
    </lineage>
</organism>
<dbReference type="RefSeq" id="WP_120681845.1">
    <property type="nucleotide sequence ID" value="NZ_RBAL01000012.1"/>
</dbReference>
<evidence type="ECO:0000313" key="2">
    <source>
        <dbReference type="Proteomes" id="UP000272474"/>
    </source>
</evidence>
<evidence type="ECO:0000313" key="1">
    <source>
        <dbReference type="EMBL" id="RKN39787.1"/>
    </source>
</evidence>
<gene>
    <name evidence="1" type="ORF">D7294_20365</name>
</gene>